<feature type="signal peptide" evidence="2">
    <location>
        <begin position="1"/>
        <end position="21"/>
    </location>
</feature>
<dbReference type="InterPro" id="IPR032812">
    <property type="entry name" value="SbsA_Ig"/>
</dbReference>
<dbReference type="InterPro" id="IPR018673">
    <property type="entry name" value="DUF2141"/>
</dbReference>
<evidence type="ECO:0000313" key="4">
    <source>
        <dbReference type="EMBL" id="PWA06598.1"/>
    </source>
</evidence>
<keyword evidence="1 2" id="KW-0732">Signal</keyword>
<reference evidence="4 5" key="1">
    <citation type="submission" date="2018-04" db="EMBL/GenBank/DDBJ databases">
        <title>Flavobacterium sp. nov., isolated from glacier ice.</title>
        <authorList>
            <person name="Liu Q."/>
            <person name="Xin Y.-H."/>
        </authorList>
    </citation>
    <scope>NUCLEOTIDE SEQUENCE [LARGE SCALE GENOMIC DNA]</scope>
    <source>
        <strain evidence="4 5">RB1R5</strain>
    </source>
</reference>
<evidence type="ECO:0000259" key="3">
    <source>
        <dbReference type="Pfam" id="PF13205"/>
    </source>
</evidence>
<dbReference type="OrthoDB" id="9809989at2"/>
<evidence type="ECO:0000256" key="2">
    <source>
        <dbReference type="SAM" id="SignalP"/>
    </source>
</evidence>
<comment type="caution">
    <text evidence="4">The sequence shown here is derived from an EMBL/GenBank/DDBJ whole genome shotgun (WGS) entry which is preliminary data.</text>
</comment>
<keyword evidence="5" id="KW-1185">Reference proteome</keyword>
<accession>A0A2U1JP40</accession>
<feature type="domain" description="SbsA Ig-like" evidence="3">
    <location>
        <begin position="32"/>
        <end position="133"/>
    </location>
</feature>
<dbReference type="Pfam" id="PF09912">
    <property type="entry name" value="DUF2141"/>
    <property type="match status" value="1"/>
</dbReference>
<evidence type="ECO:0000313" key="5">
    <source>
        <dbReference type="Proteomes" id="UP000245449"/>
    </source>
</evidence>
<organism evidence="4 5">
    <name type="scientific">Flavobacterium psychrotolerans</name>
    <dbReference type="NCBI Taxonomy" id="2169410"/>
    <lineage>
        <taxon>Bacteria</taxon>
        <taxon>Pseudomonadati</taxon>
        <taxon>Bacteroidota</taxon>
        <taxon>Flavobacteriia</taxon>
        <taxon>Flavobacteriales</taxon>
        <taxon>Flavobacteriaceae</taxon>
        <taxon>Flavobacterium</taxon>
    </lineage>
</organism>
<dbReference type="Proteomes" id="UP000245449">
    <property type="component" value="Unassembled WGS sequence"/>
</dbReference>
<dbReference type="EMBL" id="QCZI01000003">
    <property type="protein sequence ID" value="PWA06598.1"/>
    <property type="molecule type" value="Genomic_DNA"/>
</dbReference>
<sequence>MLKNNYKYILFLLTLAVLSCAKRGTIDGGLKDTIAPVLKMSFPANYSTNFKGNTIKLNFDEYVKLKDVSKQLIISPPMAKAPEISPQTASKTITIKFNDSLQANTTYSLNFGQSIEDNNEGNPLSQLKYIFSTGTYIDSLALSGTIKDAHDKKADKFVSVMLYEVNAKFKDSVVYKDNPRYITNTLDSAKTFKLENLKAGKYLLVALKDENNNNKFNSKREKIGFHKAYITIPNDTIFEVKLFKEVSPFKAFRPSQSSGNRLTMGYEGNPKNLKITLKNKNETIPVIITKVPEKDSVQIWYKPVKLDSLHIAVTKDKYAQDFVSRIKNQKNDTLSISPKQNKIVPLRENLTLKSSIPLVHFDNTKMQLTNKDSVAVEFKTEYDEWKQELKFIFKKEPLEKYKIKLLPGALIDFMERKNDSLTFVFNTINTSDYGNLRVKLENVKQFPVIVELTNAKGTVIASEYSESNTAIDFNLLEPDLFTLRVIYDENKNKVWDSGNYLEKRQAEEVIYFPKEIDVRANWDVEQTFNLKL</sequence>
<dbReference type="Pfam" id="PF13205">
    <property type="entry name" value="Big_5"/>
    <property type="match status" value="1"/>
</dbReference>
<proteinExistence type="predicted"/>
<dbReference type="AlphaFoldDB" id="A0A2U1JP40"/>
<gene>
    <name evidence="4" type="ORF">DB895_04070</name>
</gene>
<name>A0A2U1JP40_9FLAO</name>
<dbReference type="RefSeq" id="WP_116724073.1">
    <property type="nucleotide sequence ID" value="NZ_QCZI01000003.1"/>
</dbReference>
<dbReference type="PROSITE" id="PS51257">
    <property type="entry name" value="PROKAR_LIPOPROTEIN"/>
    <property type="match status" value="1"/>
</dbReference>
<evidence type="ECO:0000256" key="1">
    <source>
        <dbReference type="ARBA" id="ARBA00022729"/>
    </source>
</evidence>
<feature type="chain" id="PRO_5015488265" description="SbsA Ig-like domain-containing protein" evidence="2">
    <location>
        <begin position="22"/>
        <end position="532"/>
    </location>
</feature>
<protein>
    <recommendedName>
        <fullName evidence="3">SbsA Ig-like domain-containing protein</fullName>
    </recommendedName>
</protein>